<dbReference type="Proteomes" id="UP000516305">
    <property type="component" value="Chromosome"/>
</dbReference>
<feature type="compositionally biased region" description="Polar residues" evidence="1">
    <location>
        <begin position="20"/>
        <end position="39"/>
    </location>
</feature>
<feature type="signal peptide" evidence="2">
    <location>
        <begin position="1"/>
        <end position="19"/>
    </location>
</feature>
<dbReference type="EMBL" id="CP060139">
    <property type="protein sequence ID" value="QNR23916.1"/>
    <property type="molecule type" value="Genomic_DNA"/>
</dbReference>
<feature type="region of interest" description="Disordered" evidence="1">
    <location>
        <begin position="20"/>
        <end position="40"/>
    </location>
</feature>
<protein>
    <recommendedName>
        <fullName evidence="5">Lipoprotein</fullName>
    </recommendedName>
</protein>
<evidence type="ECO:0008006" key="5">
    <source>
        <dbReference type="Google" id="ProtNLM"/>
    </source>
</evidence>
<dbReference type="AlphaFoldDB" id="A0A7H0VDW8"/>
<name>A0A7H0VDW8_9FLAO</name>
<evidence type="ECO:0000313" key="4">
    <source>
        <dbReference type="Proteomes" id="UP000516305"/>
    </source>
</evidence>
<dbReference type="PROSITE" id="PS51257">
    <property type="entry name" value="PROKAR_LIPOPROTEIN"/>
    <property type="match status" value="1"/>
</dbReference>
<reference evidence="3 4" key="1">
    <citation type="submission" date="2020-08" db="EMBL/GenBank/DDBJ databases">
        <title>Croceimicrobium hydrocarbonivorans gen. nov., sp. nov., a novel marine bacterium isolated from a bacterial consortium that degrades polyethylene terephthalate.</title>
        <authorList>
            <person name="Liu R."/>
        </authorList>
    </citation>
    <scope>NUCLEOTIDE SEQUENCE [LARGE SCALE GENOMIC DNA]</scope>
    <source>
        <strain evidence="3 4">A20-9</strain>
    </source>
</reference>
<evidence type="ECO:0000256" key="2">
    <source>
        <dbReference type="SAM" id="SignalP"/>
    </source>
</evidence>
<dbReference type="KEGG" id="chyd:H4K34_16290"/>
<feature type="chain" id="PRO_5028916592" description="Lipoprotein" evidence="2">
    <location>
        <begin position="20"/>
        <end position="120"/>
    </location>
</feature>
<evidence type="ECO:0000256" key="1">
    <source>
        <dbReference type="SAM" id="MobiDB-lite"/>
    </source>
</evidence>
<evidence type="ECO:0000313" key="3">
    <source>
        <dbReference type="EMBL" id="QNR23916.1"/>
    </source>
</evidence>
<sequence length="120" mass="13900">MKKALIFLVLILMVLSSCVGPQSENEKNPPSTSNNQADQNFKEVLAEIKSSEIYEKSENWLARGLNPSDQKVIRILRRATDDFLEKLETIYFSNESRPTKQRQISRIVDELPWDELDTEE</sequence>
<dbReference type="RefSeq" id="WP_210758452.1">
    <property type="nucleotide sequence ID" value="NZ_CP060139.1"/>
</dbReference>
<accession>A0A7H0VDW8</accession>
<gene>
    <name evidence="3" type="ORF">H4K34_16290</name>
</gene>
<keyword evidence="4" id="KW-1185">Reference proteome</keyword>
<proteinExistence type="predicted"/>
<organism evidence="3 4">
    <name type="scientific">Croceimicrobium hydrocarbonivorans</name>
    <dbReference type="NCBI Taxonomy" id="2761580"/>
    <lineage>
        <taxon>Bacteria</taxon>
        <taxon>Pseudomonadati</taxon>
        <taxon>Bacteroidota</taxon>
        <taxon>Flavobacteriia</taxon>
        <taxon>Flavobacteriales</taxon>
        <taxon>Owenweeksiaceae</taxon>
        <taxon>Croceimicrobium</taxon>
    </lineage>
</organism>
<keyword evidence="2" id="KW-0732">Signal</keyword>